<dbReference type="AlphaFoldDB" id="A0AAV0RGZ6"/>
<gene>
    <name evidence="1" type="ORF">LITE_LOCUS47743</name>
</gene>
<accession>A0AAV0RGZ6</accession>
<dbReference type="EMBL" id="CAMGYJ010000010">
    <property type="protein sequence ID" value="CAI0555819.1"/>
    <property type="molecule type" value="Genomic_DNA"/>
</dbReference>
<protein>
    <recommendedName>
        <fullName evidence="3">Secreted protein</fullName>
    </recommendedName>
</protein>
<organism evidence="1 2">
    <name type="scientific">Linum tenue</name>
    <dbReference type="NCBI Taxonomy" id="586396"/>
    <lineage>
        <taxon>Eukaryota</taxon>
        <taxon>Viridiplantae</taxon>
        <taxon>Streptophyta</taxon>
        <taxon>Embryophyta</taxon>
        <taxon>Tracheophyta</taxon>
        <taxon>Spermatophyta</taxon>
        <taxon>Magnoliopsida</taxon>
        <taxon>eudicotyledons</taxon>
        <taxon>Gunneridae</taxon>
        <taxon>Pentapetalae</taxon>
        <taxon>rosids</taxon>
        <taxon>fabids</taxon>
        <taxon>Malpighiales</taxon>
        <taxon>Linaceae</taxon>
        <taxon>Linum</taxon>
    </lineage>
</organism>
<evidence type="ECO:0000313" key="1">
    <source>
        <dbReference type="EMBL" id="CAI0555819.1"/>
    </source>
</evidence>
<keyword evidence="2" id="KW-1185">Reference proteome</keyword>
<evidence type="ECO:0000313" key="2">
    <source>
        <dbReference type="Proteomes" id="UP001154282"/>
    </source>
</evidence>
<dbReference type="Proteomes" id="UP001154282">
    <property type="component" value="Unassembled WGS sequence"/>
</dbReference>
<comment type="caution">
    <text evidence="1">The sequence shown here is derived from an EMBL/GenBank/DDBJ whole genome shotgun (WGS) entry which is preliminary data.</text>
</comment>
<sequence length="91" mass="9649">MSNDRLPGRLVTLLCIYCLGRAVAGIGFLGRGVAGFVFWSGPCSGSFLGRGGPGLFFGRGGPVGFMGRGVRWCSHLDNDSRSFNHNLVLIS</sequence>
<evidence type="ECO:0008006" key="3">
    <source>
        <dbReference type="Google" id="ProtNLM"/>
    </source>
</evidence>
<feature type="non-terminal residue" evidence="1">
    <location>
        <position position="91"/>
    </location>
</feature>
<name>A0AAV0RGZ6_9ROSI</name>
<reference evidence="1" key="1">
    <citation type="submission" date="2022-08" db="EMBL/GenBank/DDBJ databases">
        <authorList>
            <person name="Gutierrez-Valencia J."/>
        </authorList>
    </citation>
    <scope>NUCLEOTIDE SEQUENCE</scope>
</reference>
<proteinExistence type="predicted"/>